<keyword evidence="8 18" id="KW-0812">Transmembrane</keyword>
<evidence type="ECO:0000256" key="16">
    <source>
        <dbReference type="ARBA" id="ARBA00023157"/>
    </source>
</evidence>
<dbReference type="Proteomes" id="UP001164743">
    <property type="component" value="Chromosome 13A"/>
</dbReference>
<evidence type="ECO:0000313" key="22">
    <source>
        <dbReference type="Proteomes" id="UP001164743"/>
    </source>
</evidence>
<evidence type="ECO:0000256" key="5">
    <source>
        <dbReference type="ARBA" id="ARBA00005363"/>
    </source>
</evidence>
<feature type="chain" id="PRO_5046722592" description="Autophagy-related protein 27" evidence="19">
    <location>
        <begin position="22"/>
        <end position="286"/>
    </location>
</feature>
<proteinExistence type="inferred from homology"/>
<evidence type="ECO:0000256" key="13">
    <source>
        <dbReference type="ARBA" id="ARBA00023034"/>
    </source>
</evidence>
<accession>A0ABY7D0E5</accession>
<keyword evidence="17" id="KW-0968">Cytoplasmic vesicle</keyword>
<keyword evidence="15 18" id="KW-0472">Membrane</keyword>
<dbReference type="InterPro" id="IPR009011">
    <property type="entry name" value="Man6P_isomerase_rcpt-bd_dom_sf"/>
</dbReference>
<dbReference type="InterPro" id="IPR018939">
    <property type="entry name" value="Autophagy-rel_prot_27"/>
</dbReference>
<dbReference type="SUPFAM" id="SSF50911">
    <property type="entry name" value="Mannose 6-phosphate receptor domain"/>
    <property type="match status" value="1"/>
</dbReference>
<keyword evidence="9 19" id="KW-0732">Signal</keyword>
<feature type="transmembrane region" description="Helical" evidence="18">
    <location>
        <begin position="218"/>
        <end position="238"/>
    </location>
</feature>
<keyword evidence="11 18" id="KW-1133">Transmembrane helix</keyword>
<evidence type="ECO:0000256" key="14">
    <source>
        <dbReference type="ARBA" id="ARBA00023128"/>
    </source>
</evidence>
<keyword evidence="10" id="KW-0653">Protein transport</keyword>
<evidence type="ECO:0000256" key="7">
    <source>
        <dbReference type="ARBA" id="ARBA00022448"/>
    </source>
</evidence>
<dbReference type="PROSITE" id="PS51914">
    <property type="entry name" value="MRH"/>
    <property type="match status" value="1"/>
</dbReference>
<keyword evidence="12" id="KW-0072">Autophagy</keyword>
<evidence type="ECO:0000256" key="18">
    <source>
        <dbReference type="SAM" id="Phobius"/>
    </source>
</evidence>
<feature type="domain" description="MRH" evidence="20">
    <location>
        <begin position="35"/>
        <end position="198"/>
    </location>
</feature>
<evidence type="ECO:0000259" key="20">
    <source>
        <dbReference type="PROSITE" id="PS51914"/>
    </source>
</evidence>
<gene>
    <name evidence="21" type="ORF">PtA15_13A99</name>
</gene>
<keyword evidence="22" id="KW-1185">Reference proteome</keyword>
<keyword evidence="7" id="KW-0813">Transport</keyword>
<evidence type="ECO:0000256" key="9">
    <source>
        <dbReference type="ARBA" id="ARBA00022729"/>
    </source>
</evidence>
<evidence type="ECO:0000256" key="1">
    <source>
        <dbReference type="ARBA" id="ARBA00004304"/>
    </source>
</evidence>
<evidence type="ECO:0000256" key="3">
    <source>
        <dbReference type="ARBA" id="ARBA00004472"/>
    </source>
</evidence>
<dbReference type="InterPro" id="IPR044865">
    <property type="entry name" value="MRH_dom"/>
</dbReference>
<sequence>MLILVIRLLLLGLLAIPGALTKFHSEAPSDQNHLVDCKFSSPHGSQYDFNNLLDTNSWPLNLTTTSPTPPSTTTETILISLCKKLPSSDPAQSCPDGTLVCMLIYNEIGTDRRLEKIIPIGTDKSPATVVINKTENKESVQLVMRGAMHNNVQQTAIFNLICSDQDRKAVPSKPTTTVYDSIQGTLNLTWPTPAGCATSSSRKDSSSPDTSSNPFKTFIMIVLLIFFVYLISGIWYNYNTYGLTGLDALPHKTFWEELPRMLVDLTRSASLFGSRRASGRAEYTTL</sequence>
<evidence type="ECO:0000256" key="17">
    <source>
        <dbReference type="ARBA" id="ARBA00023329"/>
    </source>
</evidence>
<dbReference type="PANTHER" id="PTHR15071:SF13">
    <property type="entry name" value="AUTOPHAGY-RELATED PROTEIN 27"/>
    <property type="match status" value="1"/>
</dbReference>
<evidence type="ECO:0000313" key="21">
    <source>
        <dbReference type="EMBL" id="WAQ90700.1"/>
    </source>
</evidence>
<evidence type="ECO:0000256" key="2">
    <source>
        <dbReference type="ARBA" id="ARBA00004358"/>
    </source>
</evidence>
<comment type="subcellular location">
    <subcellularLocation>
        <location evidence="2">Cytoplasmic vesicle membrane</location>
        <topology evidence="2">Single-pass type I membrane protein</topology>
    </subcellularLocation>
    <subcellularLocation>
        <location evidence="4">Golgi apparatus membrane</location>
        <topology evidence="4">Single-pass type I membrane protein</topology>
    </subcellularLocation>
    <subcellularLocation>
        <location evidence="1">Mitochondrion membrane</location>
        <topology evidence="1">Single-pass membrane protein</topology>
    </subcellularLocation>
    <subcellularLocation>
        <location evidence="3">Preautophagosomal structure membrane</location>
        <topology evidence="3">Single-pass type I membrane protein</topology>
    </subcellularLocation>
</comment>
<keyword evidence="16" id="KW-1015">Disulfide bond</keyword>
<evidence type="ECO:0000256" key="15">
    <source>
        <dbReference type="ARBA" id="ARBA00023136"/>
    </source>
</evidence>
<evidence type="ECO:0000256" key="19">
    <source>
        <dbReference type="SAM" id="SignalP"/>
    </source>
</evidence>
<protein>
    <recommendedName>
        <fullName evidence="6">Autophagy-related protein 27</fullName>
    </recommendedName>
</protein>
<evidence type="ECO:0000256" key="12">
    <source>
        <dbReference type="ARBA" id="ARBA00023006"/>
    </source>
</evidence>
<dbReference type="Gene3D" id="2.70.130.10">
    <property type="entry name" value="Mannose-6-phosphate receptor binding domain"/>
    <property type="match status" value="1"/>
</dbReference>
<dbReference type="RefSeq" id="XP_053026255.1">
    <property type="nucleotide sequence ID" value="XM_053162780.1"/>
</dbReference>
<organism evidence="21 22">
    <name type="scientific">Puccinia triticina</name>
    <dbReference type="NCBI Taxonomy" id="208348"/>
    <lineage>
        <taxon>Eukaryota</taxon>
        <taxon>Fungi</taxon>
        <taxon>Dikarya</taxon>
        <taxon>Basidiomycota</taxon>
        <taxon>Pucciniomycotina</taxon>
        <taxon>Pucciniomycetes</taxon>
        <taxon>Pucciniales</taxon>
        <taxon>Pucciniaceae</taxon>
        <taxon>Puccinia</taxon>
    </lineage>
</organism>
<evidence type="ECO:0000256" key="8">
    <source>
        <dbReference type="ARBA" id="ARBA00022692"/>
    </source>
</evidence>
<keyword evidence="13" id="KW-0333">Golgi apparatus</keyword>
<feature type="signal peptide" evidence="19">
    <location>
        <begin position="1"/>
        <end position="21"/>
    </location>
</feature>
<keyword evidence="14" id="KW-0496">Mitochondrion</keyword>
<evidence type="ECO:0000256" key="10">
    <source>
        <dbReference type="ARBA" id="ARBA00022927"/>
    </source>
</evidence>
<evidence type="ECO:0000256" key="6">
    <source>
        <dbReference type="ARBA" id="ARBA00013776"/>
    </source>
</evidence>
<dbReference type="EMBL" id="CP110433">
    <property type="protein sequence ID" value="WAQ90700.1"/>
    <property type="molecule type" value="Genomic_DNA"/>
</dbReference>
<name>A0ABY7D0E5_9BASI</name>
<dbReference type="Pfam" id="PF09451">
    <property type="entry name" value="ATG27"/>
    <property type="match status" value="1"/>
</dbReference>
<comment type="similarity">
    <text evidence="5">Belongs to the ATG27 family.</text>
</comment>
<dbReference type="GeneID" id="77803674"/>
<dbReference type="PANTHER" id="PTHR15071">
    <property type="entry name" value="MANNOSE-6-PHOSPHATE RECEPTOR FAMILY MEMBER"/>
    <property type="match status" value="1"/>
</dbReference>
<evidence type="ECO:0000256" key="4">
    <source>
        <dbReference type="ARBA" id="ARBA00004614"/>
    </source>
</evidence>
<evidence type="ECO:0000256" key="11">
    <source>
        <dbReference type="ARBA" id="ARBA00022989"/>
    </source>
</evidence>
<reference evidence="21" key="1">
    <citation type="submission" date="2022-10" db="EMBL/GenBank/DDBJ databases">
        <title>Puccinia triticina Genome sequencing and assembly.</title>
        <authorList>
            <person name="Li C."/>
        </authorList>
    </citation>
    <scope>NUCLEOTIDE SEQUENCE</scope>
    <source>
        <strain evidence="21">Pt15</strain>
    </source>
</reference>